<evidence type="ECO:0000313" key="12">
    <source>
        <dbReference type="Proteomes" id="UP000554286"/>
    </source>
</evidence>
<dbReference type="Pfam" id="PF02518">
    <property type="entry name" value="HATPase_c"/>
    <property type="match status" value="1"/>
</dbReference>
<organism evidence="11 12">
    <name type="scientific">Roseospira visakhapatnamensis</name>
    <dbReference type="NCBI Taxonomy" id="390880"/>
    <lineage>
        <taxon>Bacteria</taxon>
        <taxon>Pseudomonadati</taxon>
        <taxon>Pseudomonadota</taxon>
        <taxon>Alphaproteobacteria</taxon>
        <taxon>Rhodospirillales</taxon>
        <taxon>Rhodospirillaceae</taxon>
        <taxon>Roseospira</taxon>
    </lineage>
</organism>
<keyword evidence="12" id="KW-1185">Reference proteome</keyword>
<dbReference type="SUPFAM" id="SSF55874">
    <property type="entry name" value="ATPase domain of HSP90 chaperone/DNA topoisomerase II/histidine kinase"/>
    <property type="match status" value="1"/>
</dbReference>
<evidence type="ECO:0000259" key="8">
    <source>
        <dbReference type="PROSITE" id="PS50109"/>
    </source>
</evidence>
<keyword evidence="5" id="KW-0418">Kinase</keyword>
<dbReference type="CDD" id="cd00082">
    <property type="entry name" value="HisKA"/>
    <property type="match status" value="1"/>
</dbReference>
<reference evidence="11 12" key="1">
    <citation type="submission" date="2020-08" db="EMBL/GenBank/DDBJ databases">
        <title>Genome sequencing of Purple Non-Sulfur Bacteria from various extreme environments.</title>
        <authorList>
            <person name="Mayer M."/>
        </authorList>
    </citation>
    <scope>NUCLEOTIDE SEQUENCE [LARGE SCALE GENOMIC DNA]</scope>
    <source>
        <strain evidence="11 12">JA131</strain>
    </source>
</reference>
<gene>
    <name evidence="11" type="ORF">GGD89_002010</name>
</gene>
<dbReference type="PROSITE" id="PS50109">
    <property type="entry name" value="HIS_KIN"/>
    <property type="match status" value="1"/>
</dbReference>
<dbReference type="InterPro" id="IPR000700">
    <property type="entry name" value="PAS-assoc_C"/>
</dbReference>
<dbReference type="InterPro" id="IPR052162">
    <property type="entry name" value="Sensor_kinase/Photoreceptor"/>
</dbReference>
<dbReference type="InterPro" id="IPR000014">
    <property type="entry name" value="PAS"/>
</dbReference>
<dbReference type="SUPFAM" id="SSF55785">
    <property type="entry name" value="PYP-like sensor domain (PAS domain)"/>
    <property type="match status" value="3"/>
</dbReference>
<keyword evidence="3" id="KW-0597">Phosphoprotein</keyword>
<dbReference type="SMART" id="SM00387">
    <property type="entry name" value="HATPase_c"/>
    <property type="match status" value="1"/>
</dbReference>
<dbReference type="Gene3D" id="1.10.287.130">
    <property type="match status" value="1"/>
</dbReference>
<dbReference type="Gene3D" id="3.30.565.10">
    <property type="entry name" value="Histidine kinase-like ATPase, C-terminal domain"/>
    <property type="match status" value="1"/>
</dbReference>
<dbReference type="CDD" id="cd00130">
    <property type="entry name" value="PAS"/>
    <property type="match status" value="3"/>
</dbReference>
<dbReference type="InterPro" id="IPR035965">
    <property type="entry name" value="PAS-like_dom_sf"/>
</dbReference>
<evidence type="ECO:0000256" key="7">
    <source>
        <dbReference type="SAM" id="SignalP"/>
    </source>
</evidence>
<comment type="caution">
    <text evidence="11">The sequence shown here is derived from an EMBL/GenBank/DDBJ whole genome shotgun (WGS) entry which is preliminary data.</text>
</comment>
<keyword evidence="6" id="KW-0472">Membrane</keyword>
<feature type="domain" description="PAC" evidence="10">
    <location>
        <begin position="598"/>
        <end position="650"/>
    </location>
</feature>
<dbReference type="PRINTS" id="PR00344">
    <property type="entry name" value="BCTRLSENSOR"/>
</dbReference>
<feature type="transmembrane region" description="Helical" evidence="6">
    <location>
        <begin position="318"/>
        <end position="345"/>
    </location>
</feature>
<dbReference type="InterPro" id="IPR013655">
    <property type="entry name" value="PAS_fold_3"/>
</dbReference>
<evidence type="ECO:0000256" key="3">
    <source>
        <dbReference type="ARBA" id="ARBA00022553"/>
    </source>
</evidence>
<dbReference type="PANTHER" id="PTHR43304">
    <property type="entry name" value="PHYTOCHROME-LIKE PROTEIN CPH1"/>
    <property type="match status" value="1"/>
</dbReference>
<dbReference type="InterPro" id="IPR005467">
    <property type="entry name" value="His_kinase_dom"/>
</dbReference>
<dbReference type="InterPro" id="IPR001638">
    <property type="entry name" value="Solute-binding_3/MltF_N"/>
</dbReference>
<dbReference type="Gene3D" id="3.30.450.20">
    <property type="entry name" value="PAS domain"/>
    <property type="match status" value="3"/>
</dbReference>
<dbReference type="SUPFAM" id="SSF47384">
    <property type="entry name" value="Homodimeric domain of signal transducing histidine kinase"/>
    <property type="match status" value="1"/>
</dbReference>
<dbReference type="PROSITE" id="PS50112">
    <property type="entry name" value="PAS"/>
    <property type="match status" value="1"/>
</dbReference>
<evidence type="ECO:0000256" key="1">
    <source>
        <dbReference type="ARBA" id="ARBA00000085"/>
    </source>
</evidence>
<dbReference type="Pfam" id="PF00497">
    <property type="entry name" value="SBP_bac_3"/>
    <property type="match status" value="1"/>
</dbReference>
<feature type="signal peptide" evidence="7">
    <location>
        <begin position="1"/>
        <end position="34"/>
    </location>
</feature>
<evidence type="ECO:0000259" key="10">
    <source>
        <dbReference type="PROSITE" id="PS50113"/>
    </source>
</evidence>
<dbReference type="RefSeq" id="WP_184044725.1">
    <property type="nucleotide sequence ID" value="NZ_JACIGK010000013.1"/>
</dbReference>
<feature type="chain" id="PRO_5031081677" description="histidine kinase" evidence="7">
    <location>
        <begin position="35"/>
        <end position="1124"/>
    </location>
</feature>
<accession>A0A7W6RD58</accession>
<proteinExistence type="predicted"/>
<dbReference type="Pfam" id="PF00512">
    <property type="entry name" value="HisKA"/>
    <property type="match status" value="1"/>
</dbReference>
<dbReference type="SMART" id="SM00091">
    <property type="entry name" value="PAS"/>
    <property type="match status" value="3"/>
</dbReference>
<evidence type="ECO:0000256" key="6">
    <source>
        <dbReference type="SAM" id="Phobius"/>
    </source>
</evidence>
<evidence type="ECO:0000313" key="11">
    <source>
        <dbReference type="EMBL" id="MBB4266379.1"/>
    </source>
</evidence>
<dbReference type="PANTHER" id="PTHR43304:SF1">
    <property type="entry name" value="PAC DOMAIN-CONTAINING PROTEIN"/>
    <property type="match status" value="1"/>
</dbReference>
<dbReference type="SMART" id="SM00086">
    <property type="entry name" value="PAC"/>
    <property type="match status" value="3"/>
</dbReference>
<dbReference type="EMBL" id="JACIGK010000013">
    <property type="protein sequence ID" value="MBB4266379.1"/>
    <property type="molecule type" value="Genomic_DNA"/>
</dbReference>
<evidence type="ECO:0000259" key="9">
    <source>
        <dbReference type="PROSITE" id="PS50112"/>
    </source>
</evidence>
<dbReference type="InterPro" id="IPR036890">
    <property type="entry name" value="HATPase_C_sf"/>
</dbReference>
<dbReference type="Proteomes" id="UP000554286">
    <property type="component" value="Unassembled WGS sequence"/>
</dbReference>
<dbReference type="AlphaFoldDB" id="A0A7W6RD58"/>
<dbReference type="InterPro" id="IPR003594">
    <property type="entry name" value="HATPase_dom"/>
</dbReference>
<feature type="domain" description="Histidine kinase" evidence="8">
    <location>
        <begin position="909"/>
        <end position="1124"/>
    </location>
</feature>
<dbReference type="SMART" id="SM00062">
    <property type="entry name" value="PBPb"/>
    <property type="match status" value="1"/>
</dbReference>
<dbReference type="GO" id="GO:0000155">
    <property type="term" value="F:phosphorelay sensor kinase activity"/>
    <property type="evidence" value="ECO:0007669"/>
    <property type="project" value="InterPro"/>
</dbReference>
<dbReference type="SUPFAM" id="SSF53850">
    <property type="entry name" value="Periplasmic binding protein-like II"/>
    <property type="match status" value="1"/>
</dbReference>
<dbReference type="SMART" id="SM00388">
    <property type="entry name" value="HisKA"/>
    <property type="match status" value="1"/>
</dbReference>
<dbReference type="InterPro" id="IPR003661">
    <property type="entry name" value="HisK_dim/P_dom"/>
</dbReference>
<feature type="domain" description="PAC" evidence="10">
    <location>
        <begin position="839"/>
        <end position="891"/>
    </location>
</feature>
<dbReference type="EC" id="2.7.13.3" evidence="2"/>
<comment type="catalytic activity">
    <reaction evidence="1">
        <text>ATP + protein L-histidine = ADP + protein N-phospho-L-histidine.</text>
        <dbReference type="EC" id="2.7.13.3"/>
    </reaction>
</comment>
<keyword evidence="6" id="KW-1133">Transmembrane helix</keyword>
<dbReference type="InterPro" id="IPR001610">
    <property type="entry name" value="PAC"/>
</dbReference>
<keyword evidence="4" id="KW-0808">Transferase</keyword>
<feature type="domain" description="PAC" evidence="10">
    <location>
        <begin position="717"/>
        <end position="765"/>
    </location>
</feature>
<keyword evidence="7" id="KW-0732">Signal</keyword>
<feature type="transmembrane region" description="Helical" evidence="6">
    <location>
        <begin position="269"/>
        <end position="290"/>
    </location>
</feature>
<keyword evidence="6" id="KW-0812">Transmembrane</keyword>
<evidence type="ECO:0000256" key="2">
    <source>
        <dbReference type="ARBA" id="ARBA00012438"/>
    </source>
</evidence>
<dbReference type="Pfam" id="PF08447">
    <property type="entry name" value="PAS_3"/>
    <property type="match status" value="2"/>
</dbReference>
<protein>
    <recommendedName>
        <fullName evidence="2">histidine kinase</fullName>
        <ecNumber evidence="2">2.7.13.3</ecNumber>
    </recommendedName>
</protein>
<dbReference type="PROSITE" id="PS50113">
    <property type="entry name" value="PAC"/>
    <property type="match status" value="3"/>
</dbReference>
<dbReference type="FunFam" id="3.30.565.10:FF:000006">
    <property type="entry name" value="Sensor histidine kinase WalK"/>
    <property type="match status" value="1"/>
</dbReference>
<dbReference type="Gene3D" id="3.40.190.10">
    <property type="entry name" value="Periplasmic binding protein-like II"/>
    <property type="match status" value="2"/>
</dbReference>
<dbReference type="InterPro" id="IPR004358">
    <property type="entry name" value="Sig_transdc_His_kin-like_C"/>
</dbReference>
<feature type="domain" description="PAS" evidence="9">
    <location>
        <begin position="644"/>
        <end position="714"/>
    </location>
</feature>
<dbReference type="Pfam" id="PF13188">
    <property type="entry name" value="PAS_8"/>
    <property type="match status" value="1"/>
</dbReference>
<dbReference type="InterPro" id="IPR036097">
    <property type="entry name" value="HisK_dim/P_sf"/>
</dbReference>
<sequence>MSNTASTPFCFACLAISLLFFCAVQCLTIATAGASDPPRPDPIVAAVPKALPPLYSRTMNGVAAGLAVDVFNDIAGRANLTVVYRVLDSWDDVREALESGTADVVPLMEITNQTAPFARFTRPLEQYDVVMVRRVENTELTGLSDLSGRVVGVVRTALAVPVLAGRPKLFTRPYTDEKRGLDALLQGGIDVLVIPEPAFLKLARAVRVQDQVRSFGPPLATVERAIAVRKTDPALLARLDAVVGDYVGSADHVALQEKWGDDGRGKPPLFMVAWIAVLIISALVVTIAIWKARHGPSAHPIFFSETDGRALGVRLRRLGLVLTAILVLSIAAIAGSTLTLLYGVAFEKQRERLVEMVRSQARLMQAMATFDERHATYPGGSTAATLQQIRAGLSSYPGIGEFTLARRVEDSIVFIVRQRAWDRYQPSPIPLDSDLAEPMRQALLGQSGTLIGKDYRGVTVLAAFAPVPILNLGVVAKVDIHEIRAPFIEAGLTTAAIGVLVIVLGTTGFVTVGDPLVRQLVERERWFAAIIQHAGVGIALIDVATGRIVNANDRYAAILKRAPDTPGQQPFMDTLDAFEAPSMTRDLGRMVTGEITRFTTEGRLQSRDQAVAWVKLTASATWKTGERPARLVLVVDDITERKQAEETVNKFFDQPMNLHLIAGMDGIIHRVNAGWERTLGYPPDQLVGRAFMDMVHPDDVDASRAEMDRLRRGDITYGFENRYRHRSGEYRWLVWSAIAATNEDRLFAVASDITDRKISEDSLRKSEETFEWFLDVIDDVVWLGSENHLEFISNSCERIFGYPKETFLHDPTIWVRAIHPDDRAAVQADLGGTRTPGTLHQQYRILRADGSVRWLDDRRSFELDADGQITRMGGVTTDITKRKALETDLAEKTKTLEESNNDLQQFAHIASHDLREPLRMVASFMQLLERNYAESLDDRAREYIGFAVNGAKRMDALITDLLSFSRVQSHGRAMTAVDSDALLKEALENLAPRITEAAATIDHTSLPRVLADGPQLIQVFQNLVGNALKYRAPDRPVTIRIGATQSDQIATFTVRDTGIGIDPQYHDQIFRIFQRLHGREAYGGGTGVGLAVCKRIVDRHGGRIWVDSAPGQGSTFAFTLPLAP</sequence>
<dbReference type="CDD" id="cd18774">
    <property type="entry name" value="PDC2_HK_sensor"/>
    <property type="match status" value="1"/>
</dbReference>
<evidence type="ECO:0000256" key="5">
    <source>
        <dbReference type="ARBA" id="ARBA00022777"/>
    </source>
</evidence>
<name>A0A7W6RD58_9PROT</name>
<dbReference type="NCBIfam" id="TIGR00229">
    <property type="entry name" value="sensory_box"/>
    <property type="match status" value="3"/>
</dbReference>
<evidence type="ECO:0000256" key="4">
    <source>
        <dbReference type="ARBA" id="ARBA00022679"/>
    </source>
</evidence>